<dbReference type="AlphaFoldDB" id="A0AAW0PWT8"/>
<proteinExistence type="predicted"/>
<organism evidence="1 2">
    <name type="scientific">Mugilogobius chulae</name>
    <name type="common">yellowstripe goby</name>
    <dbReference type="NCBI Taxonomy" id="88201"/>
    <lineage>
        <taxon>Eukaryota</taxon>
        <taxon>Metazoa</taxon>
        <taxon>Chordata</taxon>
        <taxon>Craniata</taxon>
        <taxon>Vertebrata</taxon>
        <taxon>Euteleostomi</taxon>
        <taxon>Actinopterygii</taxon>
        <taxon>Neopterygii</taxon>
        <taxon>Teleostei</taxon>
        <taxon>Neoteleostei</taxon>
        <taxon>Acanthomorphata</taxon>
        <taxon>Gobiaria</taxon>
        <taxon>Gobiiformes</taxon>
        <taxon>Gobioidei</taxon>
        <taxon>Gobiidae</taxon>
        <taxon>Gobionellinae</taxon>
        <taxon>Mugilogobius</taxon>
    </lineage>
</organism>
<gene>
    <name evidence="1" type="ORF">WMY93_002911</name>
</gene>
<name>A0AAW0PWT8_9GOBI</name>
<dbReference type="EMBL" id="JBBPFD010000002">
    <property type="protein sequence ID" value="KAK7939585.1"/>
    <property type="molecule type" value="Genomic_DNA"/>
</dbReference>
<keyword evidence="2" id="KW-1185">Reference proteome</keyword>
<accession>A0AAW0PWT8</accession>
<comment type="caution">
    <text evidence="1">The sequence shown here is derived from an EMBL/GenBank/DDBJ whole genome shotgun (WGS) entry which is preliminary data.</text>
</comment>
<sequence>MNTAVSFNQGLKTAIVKVGGGIVTKPEIQQSIKEPMILESLGPLEPKASKVIPRSYSLLLLEPCLHRKQVPPGKARQQVYFRVVRPSRDFLSKLEWEVLR</sequence>
<evidence type="ECO:0000313" key="1">
    <source>
        <dbReference type="EMBL" id="KAK7939585.1"/>
    </source>
</evidence>
<dbReference type="Proteomes" id="UP001460270">
    <property type="component" value="Unassembled WGS sequence"/>
</dbReference>
<protein>
    <submittedName>
        <fullName evidence="1">Uncharacterized protein</fullName>
    </submittedName>
</protein>
<reference evidence="2" key="1">
    <citation type="submission" date="2024-04" db="EMBL/GenBank/DDBJ databases">
        <title>Salinicola lusitanus LLJ914,a marine bacterium isolated from the Okinawa Trough.</title>
        <authorList>
            <person name="Li J."/>
        </authorList>
    </citation>
    <scope>NUCLEOTIDE SEQUENCE [LARGE SCALE GENOMIC DNA]</scope>
</reference>
<evidence type="ECO:0000313" key="2">
    <source>
        <dbReference type="Proteomes" id="UP001460270"/>
    </source>
</evidence>